<evidence type="ECO:0000256" key="1">
    <source>
        <dbReference type="ARBA" id="ARBA00023012"/>
    </source>
</evidence>
<gene>
    <name evidence="5" type="ORF">GCM10012280_51550</name>
</gene>
<feature type="region of interest" description="Disordered" evidence="3">
    <location>
        <begin position="211"/>
        <end position="231"/>
    </location>
</feature>
<dbReference type="InterPro" id="IPR027417">
    <property type="entry name" value="P-loop_NTPase"/>
</dbReference>
<dbReference type="Gene3D" id="1.25.40.10">
    <property type="entry name" value="Tetratricopeptide repeat domain"/>
    <property type="match status" value="3"/>
</dbReference>
<name>A0A917ZVF2_9ACTN</name>
<dbReference type="InterPro" id="IPR036388">
    <property type="entry name" value="WH-like_DNA-bd_sf"/>
</dbReference>
<evidence type="ECO:0000256" key="3">
    <source>
        <dbReference type="SAM" id="MobiDB-lite"/>
    </source>
</evidence>
<dbReference type="InterPro" id="IPR005158">
    <property type="entry name" value="BTAD"/>
</dbReference>
<dbReference type="PROSITE" id="PS50005">
    <property type="entry name" value="TPR"/>
    <property type="match status" value="1"/>
</dbReference>
<feature type="domain" description="Bacterial transcriptional activator" evidence="4">
    <location>
        <begin position="61"/>
        <end position="205"/>
    </location>
</feature>
<dbReference type="Pfam" id="PF13374">
    <property type="entry name" value="TPR_10"/>
    <property type="match status" value="1"/>
</dbReference>
<dbReference type="Pfam" id="PF13424">
    <property type="entry name" value="TPR_12"/>
    <property type="match status" value="2"/>
</dbReference>
<dbReference type="CDD" id="cd15831">
    <property type="entry name" value="BTAD"/>
    <property type="match status" value="1"/>
</dbReference>
<dbReference type="PANTHER" id="PTHR47691">
    <property type="entry name" value="REGULATOR-RELATED"/>
    <property type="match status" value="1"/>
</dbReference>
<evidence type="ECO:0000313" key="5">
    <source>
        <dbReference type="EMBL" id="GGO95103.1"/>
    </source>
</evidence>
<protein>
    <submittedName>
        <fullName evidence="5">SARP family transcriptional regulator</fullName>
    </submittedName>
</protein>
<dbReference type="GO" id="GO:0000160">
    <property type="term" value="P:phosphorelay signal transduction system"/>
    <property type="evidence" value="ECO:0007669"/>
    <property type="project" value="UniProtKB-KW"/>
</dbReference>
<evidence type="ECO:0000313" key="6">
    <source>
        <dbReference type="Proteomes" id="UP000641932"/>
    </source>
</evidence>
<evidence type="ECO:0000256" key="2">
    <source>
        <dbReference type="PROSITE-ProRule" id="PRU00339"/>
    </source>
</evidence>
<dbReference type="Gene3D" id="3.40.50.300">
    <property type="entry name" value="P-loop containing nucleotide triphosphate hydrolases"/>
    <property type="match status" value="1"/>
</dbReference>
<accession>A0A917ZVF2</accession>
<dbReference type="Pfam" id="PF05729">
    <property type="entry name" value="NACHT"/>
    <property type="match status" value="1"/>
</dbReference>
<dbReference type="InterPro" id="IPR007111">
    <property type="entry name" value="NACHT_NTPase"/>
</dbReference>
<evidence type="ECO:0000259" key="4">
    <source>
        <dbReference type="SMART" id="SM01043"/>
    </source>
</evidence>
<keyword evidence="2" id="KW-0802">TPR repeat</keyword>
<proteinExistence type="predicted"/>
<dbReference type="SMART" id="SM01043">
    <property type="entry name" value="BTAD"/>
    <property type="match status" value="1"/>
</dbReference>
<dbReference type="PRINTS" id="PR00364">
    <property type="entry name" value="DISEASERSIST"/>
</dbReference>
<dbReference type="SUPFAM" id="SSF48452">
    <property type="entry name" value="TPR-like"/>
    <property type="match status" value="3"/>
</dbReference>
<dbReference type="InterPro" id="IPR011990">
    <property type="entry name" value="TPR-like_helical_dom_sf"/>
</dbReference>
<feature type="repeat" description="TPR" evidence="2">
    <location>
        <begin position="834"/>
        <end position="867"/>
    </location>
</feature>
<dbReference type="Gene3D" id="1.10.10.10">
    <property type="entry name" value="Winged helix-like DNA-binding domain superfamily/Winged helix DNA-binding domain"/>
    <property type="match status" value="1"/>
</dbReference>
<dbReference type="GO" id="GO:0043531">
    <property type="term" value="F:ADP binding"/>
    <property type="evidence" value="ECO:0007669"/>
    <property type="project" value="InterPro"/>
</dbReference>
<reference evidence="5" key="2">
    <citation type="submission" date="2020-09" db="EMBL/GenBank/DDBJ databases">
        <authorList>
            <person name="Sun Q."/>
            <person name="Zhou Y."/>
        </authorList>
    </citation>
    <scope>NUCLEOTIDE SEQUENCE</scope>
    <source>
        <strain evidence="5">CGMCC 4.7201</strain>
    </source>
</reference>
<keyword evidence="1" id="KW-0902">Two-component regulatory system</keyword>
<dbReference type="InterPro" id="IPR019734">
    <property type="entry name" value="TPR_rpt"/>
</dbReference>
<comment type="caution">
    <text evidence="5">The sequence shown here is derived from an EMBL/GenBank/DDBJ whole genome shotgun (WGS) entry which is preliminary data.</text>
</comment>
<dbReference type="PANTHER" id="PTHR47691:SF3">
    <property type="entry name" value="HTH-TYPE TRANSCRIPTIONAL REGULATOR RV0890C-RELATED"/>
    <property type="match status" value="1"/>
</dbReference>
<dbReference type="SUPFAM" id="SSF52540">
    <property type="entry name" value="P-loop containing nucleoside triphosphate hydrolases"/>
    <property type="match status" value="1"/>
</dbReference>
<organism evidence="5 6">
    <name type="scientific">Wenjunlia tyrosinilytica</name>
    <dbReference type="NCBI Taxonomy" id="1544741"/>
    <lineage>
        <taxon>Bacteria</taxon>
        <taxon>Bacillati</taxon>
        <taxon>Actinomycetota</taxon>
        <taxon>Actinomycetes</taxon>
        <taxon>Kitasatosporales</taxon>
        <taxon>Streptomycetaceae</taxon>
        <taxon>Wenjunlia</taxon>
    </lineage>
</organism>
<dbReference type="SMART" id="SM00028">
    <property type="entry name" value="TPR"/>
    <property type="match status" value="8"/>
</dbReference>
<reference evidence="5" key="1">
    <citation type="journal article" date="2014" name="Int. J. Syst. Evol. Microbiol.">
        <title>Complete genome sequence of Corynebacterium casei LMG S-19264T (=DSM 44701T), isolated from a smear-ripened cheese.</title>
        <authorList>
            <consortium name="US DOE Joint Genome Institute (JGI-PGF)"/>
            <person name="Walter F."/>
            <person name="Albersmeier A."/>
            <person name="Kalinowski J."/>
            <person name="Ruckert C."/>
        </authorList>
    </citation>
    <scope>NUCLEOTIDE SEQUENCE</scope>
    <source>
        <strain evidence="5">CGMCC 4.7201</strain>
    </source>
</reference>
<keyword evidence="6" id="KW-1185">Reference proteome</keyword>
<dbReference type="EMBL" id="BMMS01000024">
    <property type="protein sequence ID" value="GGO95103.1"/>
    <property type="molecule type" value="Genomic_DNA"/>
</dbReference>
<dbReference type="Proteomes" id="UP000641932">
    <property type="component" value="Unassembled WGS sequence"/>
</dbReference>
<dbReference type="AlphaFoldDB" id="A0A917ZVF2"/>
<sequence length="1012" mass="112401">MAVDTLIERVWDDRPPPSAVESLRGYVSRLRTRLRSSVGEDRARVDHAARAYRLHVDPDHVDLQRFRRLSVRARTLSRSAENERAVELMHEAEALWRDEPLAEFPGQWATSLRGRLNEELRSLRENRIRLELGLGRHADLIGELQELAARRPVAQSVVADLMLALHRCGRDADALAEYQRARRRLSDELGLDPSRELLTLHQRILRRDPALRVPEPPIADRAGQRSPPPDTMLRDIRGFTGRRVELRVLMAENETDGTALPVTVVHGMAGVGKTTLAVHAAHLLSQRYPDGRFYVHLHGHSQQPPCEPGEALATLLTATGVRAEDLPRTVDERAASWRKRMAHLRVLLVLDDAKDAAQIRPLLPGAPTCSVFVTSRHRLGDLEGARSISLDVPGAAEAAALFANIAGAARVSDRAAVREVVDLCGRHPLAIQLMANSFRHRESWEVSDLVDQLAQATDPLGEMDAPPSILATFDLSYTELGEPERRLFRFLALHPGPDFTLHAAAALVDADIVRVRRGLDELLDCHLLDEHVRHRYRFHDLVREFAVRVGRREDTQASRNEAVRRVLDYYLVVSDRADRLAHPQRRRLDVVPRRPPRFAPSLQGDEGGAWLDMERPNLIAAARTAAAGSPEHACLFPHVLGQSFITWGAWDAAAELHGVALAIRLEGCDSRATAQTLVEHAAALFNQGSHEEALSHAARARDLWREEGDGWGQGEALLVEGRAHLFSGRRTAALRCFALALALHQEVGNRHGEAETLNMQGVALGQAGEYDRAAQRFQAMLAIQRETADRHGQVKALNNIGEIHRLQRRYEEARVWFERSLALVRSIGGRRELANLYSNLGNVCRAAHETDRALSYLHKALDIYRASRDPRCEADCLIDMGRAFGDAGHSREALTYFVEAEGVAGRIGDRYGLHMAQLGTAAVQGATGAHDAAREKYQQALLVAREIDVPLGEAQALDGIARTALATSDPEAARGWWERALAIYERLGVTEAEAVRSMLARLPGPSPERDGR</sequence>
<dbReference type="Pfam" id="PF03704">
    <property type="entry name" value="BTAD"/>
    <property type="match status" value="1"/>
</dbReference>